<dbReference type="EMBL" id="JAKOGI010001431">
    <property type="protein sequence ID" value="KAJ8425650.1"/>
    <property type="molecule type" value="Genomic_DNA"/>
</dbReference>
<accession>A0A9Q1GS45</accession>
<comment type="caution">
    <text evidence="1">The sequence shown here is derived from an EMBL/GenBank/DDBJ whole genome shotgun (WGS) entry which is preliminary data.</text>
</comment>
<name>A0A9Q1GS45_9CARY</name>
<evidence type="ECO:0000313" key="2">
    <source>
        <dbReference type="Proteomes" id="UP001153076"/>
    </source>
</evidence>
<sequence length="193" mass="21997">MRPSSSSGGRRQYFHHARVETTISSKWPSSDSVKKKVNEFEKEILQEAQQLLKLHEVSIGNKAKSRLKFDKNSSSAMKINPIPITHLGKPQALDNLQLSSEMKARMDQLQDLDRVYVDTWGRFRMVAMLWKKNLNTKLLYNASNHIDIMVKWQCTDVYMLYGSPKKESISPHGGIARMAMAPSKKGSIDSMLT</sequence>
<keyword evidence="2" id="KW-1185">Reference proteome</keyword>
<protein>
    <submittedName>
        <fullName evidence="1">Uncharacterized protein</fullName>
    </submittedName>
</protein>
<reference evidence="1" key="1">
    <citation type="submission" date="2022-04" db="EMBL/GenBank/DDBJ databases">
        <title>Carnegiea gigantea Genome sequencing and assembly v2.</title>
        <authorList>
            <person name="Copetti D."/>
            <person name="Sanderson M.J."/>
            <person name="Burquez A."/>
            <person name="Wojciechowski M.F."/>
        </authorList>
    </citation>
    <scope>NUCLEOTIDE SEQUENCE</scope>
    <source>
        <strain evidence="1">SGP5-SGP5p</strain>
        <tissue evidence="1">Aerial part</tissue>
    </source>
</reference>
<evidence type="ECO:0000313" key="1">
    <source>
        <dbReference type="EMBL" id="KAJ8425650.1"/>
    </source>
</evidence>
<gene>
    <name evidence="1" type="ORF">Cgig2_011317</name>
</gene>
<dbReference type="AlphaFoldDB" id="A0A9Q1GS45"/>
<proteinExistence type="predicted"/>
<dbReference type="Proteomes" id="UP001153076">
    <property type="component" value="Unassembled WGS sequence"/>
</dbReference>
<organism evidence="1 2">
    <name type="scientific">Carnegiea gigantea</name>
    <dbReference type="NCBI Taxonomy" id="171969"/>
    <lineage>
        <taxon>Eukaryota</taxon>
        <taxon>Viridiplantae</taxon>
        <taxon>Streptophyta</taxon>
        <taxon>Embryophyta</taxon>
        <taxon>Tracheophyta</taxon>
        <taxon>Spermatophyta</taxon>
        <taxon>Magnoliopsida</taxon>
        <taxon>eudicotyledons</taxon>
        <taxon>Gunneridae</taxon>
        <taxon>Pentapetalae</taxon>
        <taxon>Caryophyllales</taxon>
        <taxon>Cactineae</taxon>
        <taxon>Cactaceae</taxon>
        <taxon>Cactoideae</taxon>
        <taxon>Echinocereeae</taxon>
        <taxon>Carnegiea</taxon>
    </lineage>
</organism>